<evidence type="ECO:0000256" key="6">
    <source>
        <dbReference type="SAM" id="Phobius"/>
    </source>
</evidence>
<evidence type="ECO:0000313" key="8">
    <source>
        <dbReference type="Proteomes" id="UP000319342"/>
    </source>
</evidence>
<feature type="transmembrane region" description="Helical" evidence="6">
    <location>
        <begin position="48"/>
        <end position="68"/>
    </location>
</feature>
<reference evidence="7 8" key="1">
    <citation type="submission" date="2019-02" db="EMBL/GenBank/DDBJ databases">
        <title>Deep-cultivation of Planctomycetes and their phenomic and genomic characterization uncovers novel biology.</title>
        <authorList>
            <person name="Wiegand S."/>
            <person name="Jogler M."/>
            <person name="Boedeker C."/>
            <person name="Pinto D."/>
            <person name="Vollmers J."/>
            <person name="Rivas-Marin E."/>
            <person name="Kohn T."/>
            <person name="Peeters S.H."/>
            <person name="Heuer A."/>
            <person name="Rast P."/>
            <person name="Oberbeckmann S."/>
            <person name="Bunk B."/>
            <person name="Jeske O."/>
            <person name="Meyerdierks A."/>
            <person name="Storesund J.E."/>
            <person name="Kallscheuer N."/>
            <person name="Luecker S."/>
            <person name="Lage O.M."/>
            <person name="Pohl T."/>
            <person name="Merkel B.J."/>
            <person name="Hornburger P."/>
            <person name="Mueller R.-W."/>
            <person name="Bruemmer F."/>
            <person name="Labrenz M."/>
            <person name="Spormann A.M."/>
            <person name="Op den Camp H."/>
            <person name="Overmann J."/>
            <person name="Amann R."/>
            <person name="Jetten M.S.M."/>
            <person name="Mascher T."/>
            <person name="Medema M.H."/>
            <person name="Devos D.P."/>
            <person name="Kaster A.-K."/>
            <person name="Ovreas L."/>
            <person name="Rohde M."/>
            <person name="Galperin M.Y."/>
            <person name="Jogler C."/>
        </authorList>
    </citation>
    <scope>NUCLEOTIDE SEQUENCE [LARGE SCALE GENOMIC DNA]</scope>
    <source>
        <strain evidence="7 8">Pla163</strain>
    </source>
</reference>
<sequence length="243" mass="25862">MRGAIEVARRELGATFDSAIAYVQIAGFGLLANALFMNEFFLAGRLELDAYFDVLPLLLAVFLPALAMRSWAEERKHRTVELLLTLPMRTFEAVLGKYLALLAMLAVLLATAAPLVVMLFVLGEPDGARLAGGFAGAFGAGALLLALGGLCSALTRDQVVAFVVATVLGLFLVLTGREEVVGVLDGLAPQLAAGSFLFERVSILPHMERWAAGRLTLDSAAYAILGSAALLWATARFLDGHRD</sequence>
<dbReference type="PANTHER" id="PTHR30294:SF29">
    <property type="entry name" value="MULTIDRUG ABC TRANSPORTER PERMEASE YBHS-RELATED"/>
    <property type="match status" value="1"/>
</dbReference>
<dbReference type="AlphaFoldDB" id="A0A518D2J9"/>
<gene>
    <name evidence="7" type="ORF">Pla163_28080</name>
</gene>
<evidence type="ECO:0000256" key="5">
    <source>
        <dbReference type="ARBA" id="ARBA00023136"/>
    </source>
</evidence>
<dbReference type="PANTHER" id="PTHR30294">
    <property type="entry name" value="MEMBRANE COMPONENT OF ABC TRANSPORTER YHHJ-RELATED"/>
    <property type="match status" value="1"/>
</dbReference>
<keyword evidence="3 6" id="KW-0812">Transmembrane</keyword>
<dbReference type="RefSeq" id="WP_145189464.1">
    <property type="nucleotide sequence ID" value="NZ_CP036290.1"/>
</dbReference>
<feature type="transmembrane region" description="Helical" evidence="6">
    <location>
        <begin position="128"/>
        <end position="147"/>
    </location>
</feature>
<accession>A0A518D2J9</accession>
<dbReference type="Proteomes" id="UP000319342">
    <property type="component" value="Chromosome"/>
</dbReference>
<organism evidence="7 8">
    <name type="scientific">Rohdeia mirabilis</name>
    <dbReference type="NCBI Taxonomy" id="2528008"/>
    <lineage>
        <taxon>Bacteria</taxon>
        <taxon>Pseudomonadati</taxon>
        <taxon>Planctomycetota</taxon>
        <taxon>Planctomycetia</taxon>
        <taxon>Planctomycetia incertae sedis</taxon>
        <taxon>Rohdeia</taxon>
    </lineage>
</organism>
<feature type="transmembrane region" description="Helical" evidence="6">
    <location>
        <begin position="220"/>
        <end position="238"/>
    </location>
</feature>
<dbReference type="GO" id="GO:0005886">
    <property type="term" value="C:plasma membrane"/>
    <property type="evidence" value="ECO:0007669"/>
    <property type="project" value="UniProtKB-SubCell"/>
</dbReference>
<keyword evidence="2" id="KW-1003">Cell membrane</keyword>
<keyword evidence="5 6" id="KW-0472">Membrane</keyword>
<comment type="subcellular location">
    <subcellularLocation>
        <location evidence="1">Cell membrane</location>
        <topology evidence="1">Multi-pass membrane protein</topology>
    </subcellularLocation>
</comment>
<proteinExistence type="predicted"/>
<keyword evidence="4 6" id="KW-1133">Transmembrane helix</keyword>
<evidence type="ECO:0000256" key="1">
    <source>
        <dbReference type="ARBA" id="ARBA00004651"/>
    </source>
</evidence>
<dbReference type="GO" id="GO:0140359">
    <property type="term" value="F:ABC-type transporter activity"/>
    <property type="evidence" value="ECO:0007669"/>
    <property type="project" value="InterPro"/>
</dbReference>
<dbReference type="EMBL" id="CP036290">
    <property type="protein sequence ID" value="QDU85675.1"/>
    <property type="molecule type" value="Genomic_DNA"/>
</dbReference>
<evidence type="ECO:0000256" key="2">
    <source>
        <dbReference type="ARBA" id="ARBA00022475"/>
    </source>
</evidence>
<evidence type="ECO:0000256" key="3">
    <source>
        <dbReference type="ARBA" id="ARBA00022692"/>
    </source>
</evidence>
<keyword evidence="8" id="KW-1185">Reference proteome</keyword>
<feature type="transmembrane region" description="Helical" evidence="6">
    <location>
        <begin position="12"/>
        <end position="36"/>
    </location>
</feature>
<feature type="transmembrane region" description="Helical" evidence="6">
    <location>
        <begin position="98"/>
        <end position="122"/>
    </location>
</feature>
<name>A0A518D2J9_9BACT</name>
<evidence type="ECO:0000313" key="7">
    <source>
        <dbReference type="EMBL" id="QDU85675.1"/>
    </source>
</evidence>
<protein>
    <submittedName>
        <fullName evidence="7">ABC-2 family transporter protein</fullName>
    </submittedName>
</protein>
<evidence type="ECO:0000256" key="4">
    <source>
        <dbReference type="ARBA" id="ARBA00022989"/>
    </source>
</evidence>
<dbReference type="InterPro" id="IPR051449">
    <property type="entry name" value="ABC-2_transporter_component"/>
</dbReference>
<feature type="transmembrane region" description="Helical" evidence="6">
    <location>
        <begin position="159"/>
        <end position="176"/>
    </location>
</feature>
<dbReference type="Pfam" id="PF12679">
    <property type="entry name" value="ABC2_membrane_2"/>
    <property type="match status" value="1"/>
</dbReference>
<dbReference type="OrthoDB" id="9794512at2"/>